<dbReference type="EMBL" id="SGJD01000804">
    <property type="protein sequence ID" value="KAB0403448.1"/>
    <property type="molecule type" value="Genomic_DNA"/>
</dbReference>
<feature type="compositionally biased region" description="Pro residues" evidence="1">
    <location>
        <begin position="1"/>
        <end position="10"/>
    </location>
</feature>
<evidence type="ECO:0000256" key="1">
    <source>
        <dbReference type="SAM" id="MobiDB-lite"/>
    </source>
</evidence>
<name>A0A6A1Q5M7_BALPH</name>
<sequence length="180" mass="18174">MPWDAPPHPWAPMARGPIQPSAGGQQGTPGQTKALCQPSSGQEFKKTGAFRPRASAAGGASPELIKSAQPGPQRPIASARGWPFLPLGGGPGSPRGRSARSPGPGGLWAVRHASGGYRGRSSGDRAATAVLEAWEGRSCRPRGISVPTCGQCGGVHPMGGAAGFWGVGGTGMRRPPGRAG</sequence>
<gene>
    <name evidence="2" type="ORF">E2I00_001897</name>
</gene>
<proteinExistence type="predicted"/>
<reference evidence="2 3" key="1">
    <citation type="journal article" date="2019" name="PLoS ONE">
        <title>Genomic analyses reveal an absence of contemporary introgressive admixture between fin whales and blue whales, despite known hybrids.</title>
        <authorList>
            <person name="Westbury M.V."/>
            <person name="Petersen B."/>
            <person name="Lorenzen E.D."/>
        </authorList>
    </citation>
    <scope>NUCLEOTIDE SEQUENCE [LARGE SCALE GENOMIC DNA]</scope>
    <source>
        <strain evidence="2">FinWhale-01</strain>
    </source>
</reference>
<comment type="caution">
    <text evidence="2">The sequence shown here is derived from an EMBL/GenBank/DDBJ whole genome shotgun (WGS) entry which is preliminary data.</text>
</comment>
<protein>
    <submittedName>
        <fullName evidence="2">Uncharacterized protein</fullName>
    </submittedName>
</protein>
<feature type="non-terminal residue" evidence="2">
    <location>
        <position position="180"/>
    </location>
</feature>
<evidence type="ECO:0000313" key="2">
    <source>
        <dbReference type="EMBL" id="KAB0403448.1"/>
    </source>
</evidence>
<dbReference type="AlphaFoldDB" id="A0A6A1Q5M7"/>
<organism evidence="2 3">
    <name type="scientific">Balaenoptera physalus</name>
    <name type="common">Fin whale</name>
    <name type="synonym">Balaena physalus</name>
    <dbReference type="NCBI Taxonomy" id="9770"/>
    <lineage>
        <taxon>Eukaryota</taxon>
        <taxon>Metazoa</taxon>
        <taxon>Chordata</taxon>
        <taxon>Craniata</taxon>
        <taxon>Vertebrata</taxon>
        <taxon>Euteleostomi</taxon>
        <taxon>Mammalia</taxon>
        <taxon>Eutheria</taxon>
        <taxon>Laurasiatheria</taxon>
        <taxon>Artiodactyla</taxon>
        <taxon>Whippomorpha</taxon>
        <taxon>Cetacea</taxon>
        <taxon>Mysticeti</taxon>
        <taxon>Balaenopteridae</taxon>
        <taxon>Balaenoptera</taxon>
    </lineage>
</organism>
<keyword evidence="3" id="KW-1185">Reference proteome</keyword>
<dbReference type="Proteomes" id="UP000437017">
    <property type="component" value="Unassembled WGS sequence"/>
</dbReference>
<accession>A0A6A1Q5M7</accession>
<evidence type="ECO:0000313" key="3">
    <source>
        <dbReference type="Proteomes" id="UP000437017"/>
    </source>
</evidence>
<feature type="region of interest" description="Disordered" evidence="1">
    <location>
        <begin position="1"/>
        <end position="107"/>
    </location>
</feature>